<dbReference type="CDD" id="cd02208">
    <property type="entry name" value="cupin_RmlC-like"/>
    <property type="match status" value="1"/>
</dbReference>
<evidence type="ECO:0000313" key="2">
    <source>
        <dbReference type="EMBL" id="SKC90947.1"/>
    </source>
</evidence>
<dbReference type="Gene3D" id="2.60.120.10">
    <property type="entry name" value="Jelly Rolls"/>
    <property type="match status" value="1"/>
</dbReference>
<name>A0A1T5MRU4_9FIRM</name>
<dbReference type="InterPro" id="IPR011051">
    <property type="entry name" value="RmlC_Cupin_sf"/>
</dbReference>
<dbReference type="SUPFAM" id="SSF51182">
    <property type="entry name" value="RmlC-like cupins"/>
    <property type="match status" value="1"/>
</dbReference>
<organism evidence="2 3">
    <name type="scientific">Maledivibacter halophilus</name>
    <dbReference type="NCBI Taxonomy" id="36842"/>
    <lineage>
        <taxon>Bacteria</taxon>
        <taxon>Bacillati</taxon>
        <taxon>Bacillota</taxon>
        <taxon>Clostridia</taxon>
        <taxon>Peptostreptococcales</taxon>
        <taxon>Caminicellaceae</taxon>
        <taxon>Maledivibacter</taxon>
    </lineage>
</organism>
<dbReference type="Pfam" id="PF07883">
    <property type="entry name" value="Cupin_2"/>
    <property type="match status" value="1"/>
</dbReference>
<dbReference type="RefSeq" id="WP_170917610.1">
    <property type="nucleotide sequence ID" value="NZ_FUZT01000023.1"/>
</dbReference>
<evidence type="ECO:0000313" key="3">
    <source>
        <dbReference type="Proteomes" id="UP000190285"/>
    </source>
</evidence>
<dbReference type="STRING" id="36842.SAMN02194393_05247"/>
<proteinExistence type="predicted"/>
<sequence>MVKIISEKEISPDIFRGYEMIEAFKESKNIIKMGKAVIKSGTRIPENGFGVHDADEFSYIIKGCVESVTKEEEKTTVKAGDFSYIPAGEKHWCKNTTDKDCELIWFLIKKD</sequence>
<keyword evidence="3" id="KW-1185">Reference proteome</keyword>
<dbReference type="InterPro" id="IPR014710">
    <property type="entry name" value="RmlC-like_jellyroll"/>
</dbReference>
<feature type="domain" description="Cupin type-2" evidence="1">
    <location>
        <begin position="51"/>
        <end position="106"/>
    </location>
</feature>
<evidence type="ECO:0000259" key="1">
    <source>
        <dbReference type="Pfam" id="PF07883"/>
    </source>
</evidence>
<dbReference type="AlphaFoldDB" id="A0A1T5MRU4"/>
<accession>A0A1T5MRU4</accession>
<reference evidence="2 3" key="1">
    <citation type="submission" date="2017-02" db="EMBL/GenBank/DDBJ databases">
        <authorList>
            <person name="Peterson S.W."/>
        </authorList>
    </citation>
    <scope>NUCLEOTIDE SEQUENCE [LARGE SCALE GENOMIC DNA]</scope>
    <source>
        <strain evidence="2 3">M1</strain>
    </source>
</reference>
<dbReference type="EMBL" id="FUZT01000023">
    <property type="protein sequence ID" value="SKC90947.1"/>
    <property type="molecule type" value="Genomic_DNA"/>
</dbReference>
<gene>
    <name evidence="2" type="ORF">SAMN02194393_05247</name>
</gene>
<dbReference type="Proteomes" id="UP000190285">
    <property type="component" value="Unassembled WGS sequence"/>
</dbReference>
<protein>
    <submittedName>
        <fullName evidence="2">Cupin domain protein</fullName>
    </submittedName>
</protein>
<dbReference type="InterPro" id="IPR013096">
    <property type="entry name" value="Cupin_2"/>
</dbReference>